<dbReference type="InterPro" id="IPR050596">
    <property type="entry name" value="AspAT/PAT-like"/>
</dbReference>
<keyword evidence="3 6" id="KW-0032">Aminotransferase</keyword>
<dbReference type="Gene3D" id="3.90.1150.10">
    <property type="entry name" value="Aspartate Aminotransferase, domain 1"/>
    <property type="match status" value="1"/>
</dbReference>
<dbReference type="RefSeq" id="WP_358135862.1">
    <property type="nucleotide sequence ID" value="NZ_JBFALK010000013.1"/>
</dbReference>
<evidence type="ECO:0000256" key="4">
    <source>
        <dbReference type="ARBA" id="ARBA00022679"/>
    </source>
</evidence>
<dbReference type="PANTHER" id="PTHR46383">
    <property type="entry name" value="ASPARTATE AMINOTRANSFERASE"/>
    <property type="match status" value="1"/>
</dbReference>
<dbReference type="InterPro" id="IPR015424">
    <property type="entry name" value="PyrdxlP-dep_Trfase"/>
</dbReference>
<comment type="similarity">
    <text evidence="2 6">Belongs to the class-I pyridoxal-phosphate-dependent aminotransferase family.</text>
</comment>
<dbReference type="EMBL" id="JBFALK010000013">
    <property type="protein sequence ID" value="MEV0971495.1"/>
    <property type="molecule type" value="Genomic_DNA"/>
</dbReference>
<keyword evidence="9" id="KW-1185">Reference proteome</keyword>
<dbReference type="InterPro" id="IPR004839">
    <property type="entry name" value="Aminotransferase_I/II_large"/>
</dbReference>
<dbReference type="InterPro" id="IPR015421">
    <property type="entry name" value="PyrdxlP-dep_Trfase_major"/>
</dbReference>
<dbReference type="CDD" id="cd00609">
    <property type="entry name" value="AAT_like"/>
    <property type="match status" value="1"/>
</dbReference>
<feature type="domain" description="Aminotransferase class I/classII large" evidence="7">
    <location>
        <begin position="45"/>
        <end position="361"/>
    </location>
</feature>
<keyword evidence="5" id="KW-0663">Pyridoxal phosphate</keyword>
<protein>
    <recommendedName>
        <fullName evidence="6">Aminotransferase</fullName>
        <ecNumber evidence="6">2.6.1.-</ecNumber>
    </recommendedName>
</protein>
<dbReference type="GO" id="GO:0008483">
    <property type="term" value="F:transaminase activity"/>
    <property type="evidence" value="ECO:0007669"/>
    <property type="project" value="UniProtKB-KW"/>
</dbReference>
<accession>A0ABV3GIN1</accession>
<dbReference type="Gene3D" id="3.40.640.10">
    <property type="entry name" value="Type I PLP-dependent aspartate aminotransferase-like (Major domain)"/>
    <property type="match status" value="1"/>
</dbReference>
<evidence type="ECO:0000256" key="3">
    <source>
        <dbReference type="ARBA" id="ARBA00022576"/>
    </source>
</evidence>
<proteinExistence type="inferred from homology"/>
<evidence type="ECO:0000256" key="6">
    <source>
        <dbReference type="RuleBase" id="RU000481"/>
    </source>
</evidence>
<evidence type="ECO:0000259" key="7">
    <source>
        <dbReference type="Pfam" id="PF00155"/>
    </source>
</evidence>
<dbReference type="PANTHER" id="PTHR46383:SF1">
    <property type="entry name" value="ASPARTATE AMINOTRANSFERASE"/>
    <property type="match status" value="1"/>
</dbReference>
<dbReference type="InterPro" id="IPR004838">
    <property type="entry name" value="NHTrfase_class1_PyrdxlP-BS"/>
</dbReference>
<dbReference type="Pfam" id="PF00155">
    <property type="entry name" value="Aminotran_1_2"/>
    <property type="match status" value="1"/>
</dbReference>
<gene>
    <name evidence="8" type="ORF">AB0I59_22990</name>
</gene>
<keyword evidence="4 6" id="KW-0808">Transferase</keyword>
<dbReference type="EC" id="2.6.1.-" evidence="6"/>
<reference evidence="8 9" key="1">
    <citation type="submission" date="2024-06" db="EMBL/GenBank/DDBJ databases">
        <title>The Natural Products Discovery Center: Release of the First 8490 Sequenced Strains for Exploring Actinobacteria Biosynthetic Diversity.</title>
        <authorList>
            <person name="Kalkreuter E."/>
            <person name="Kautsar S.A."/>
            <person name="Yang D."/>
            <person name="Bader C.D."/>
            <person name="Teijaro C.N."/>
            <person name="Fluegel L."/>
            <person name="Davis C.M."/>
            <person name="Simpson J.R."/>
            <person name="Lauterbach L."/>
            <person name="Steele A.D."/>
            <person name="Gui C."/>
            <person name="Meng S."/>
            <person name="Li G."/>
            <person name="Viehrig K."/>
            <person name="Ye F."/>
            <person name="Su P."/>
            <person name="Kiefer A.F."/>
            <person name="Nichols A."/>
            <person name="Cepeda A.J."/>
            <person name="Yan W."/>
            <person name="Fan B."/>
            <person name="Jiang Y."/>
            <person name="Adhikari A."/>
            <person name="Zheng C.-J."/>
            <person name="Schuster L."/>
            <person name="Cowan T.M."/>
            <person name="Smanski M.J."/>
            <person name="Chevrette M.G."/>
            <person name="De Carvalho L.P.S."/>
            <person name="Shen B."/>
        </authorList>
    </citation>
    <scope>NUCLEOTIDE SEQUENCE [LARGE SCALE GENOMIC DNA]</scope>
    <source>
        <strain evidence="8 9">NPDC050100</strain>
    </source>
</reference>
<dbReference type="Proteomes" id="UP001551675">
    <property type="component" value="Unassembled WGS sequence"/>
</dbReference>
<sequence length="430" mass="45665">MNVTLSATLAANEDIERRRRAGQRVLHLAFGEAGLPVHPELRRRMSEASGNNGYGQVAGSAELREAVAGYWSRRGLPTDADLVVCGPGSKALLFGLMLALGGDIVLPMPSWVSYAAQAEIIGVRPIMVPAPPGEGGVPDPDLVASAVLHARAQGRTVTALLVTLPDNPTGRLARPETVRRLAELARNLDLTIISDEIYRDLVHDPVAEYTSPAEIAPERTIITSGLSKSLAVGGWRIGVARLVDHDLRDRLLAVASEIWSSAAAPVQHAAAYAFTEPDELVRRVAESRRLHGIVARAVTDRFVKAGASVAQPQGGFYLYPEIPGFESSADLTAALIEEHGIGVLPGTAFGDLPGAPRVRVATSLLYGETSEQRIAALRADDPLALPWIAESLDHLEKGLAALTGTRRIRVDHAAFGAPANVIVGVSTPAW</sequence>
<organism evidence="8 9">
    <name type="scientific">Microtetraspora glauca</name>
    <dbReference type="NCBI Taxonomy" id="1996"/>
    <lineage>
        <taxon>Bacteria</taxon>
        <taxon>Bacillati</taxon>
        <taxon>Actinomycetota</taxon>
        <taxon>Actinomycetes</taxon>
        <taxon>Streptosporangiales</taxon>
        <taxon>Streptosporangiaceae</taxon>
        <taxon>Microtetraspora</taxon>
    </lineage>
</organism>
<comment type="caution">
    <text evidence="8">The sequence shown here is derived from an EMBL/GenBank/DDBJ whole genome shotgun (WGS) entry which is preliminary data.</text>
</comment>
<evidence type="ECO:0000313" key="8">
    <source>
        <dbReference type="EMBL" id="MEV0971495.1"/>
    </source>
</evidence>
<evidence type="ECO:0000313" key="9">
    <source>
        <dbReference type="Proteomes" id="UP001551675"/>
    </source>
</evidence>
<evidence type="ECO:0000256" key="5">
    <source>
        <dbReference type="ARBA" id="ARBA00022898"/>
    </source>
</evidence>
<dbReference type="SUPFAM" id="SSF53383">
    <property type="entry name" value="PLP-dependent transferases"/>
    <property type="match status" value="1"/>
</dbReference>
<dbReference type="InterPro" id="IPR015422">
    <property type="entry name" value="PyrdxlP-dep_Trfase_small"/>
</dbReference>
<evidence type="ECO:0000256" key="2">
    <source>
        <dbReference type="ARBA" id="ARBA00007441"/>
    </source>
</evidence>
<comment type="cofactor">
    <cofactor evidence="1 6">
        <name>pyridoxal 5'-phosphate</name>
        <dbReference type="ChEBI" id="CHEBI:597326"/>
    </cofactor>
</comment>
<dbReference type="PROSITE" id="PS00105">
    <property type="entry name" value="AA_TRANSFER_CLASS_1"/>
    <property type="match status" value="1"/>
</dbReference>
<name>A0ABV3GIN1_MICGL</name>
<evidence type="ECO:0000256" key="1">
    <source>
        <dbReference type="ARBA" id="ARBA00001933"/>
    </source>
</evidence>